<reference evidence="14 15" key="1">
    <citation type="submission" date="2015-12" db="EMBL/GenBank/DDBJ databases">
        <title>Genome sequence of Oceanibaculum pacificum MCCC 1A02656.</title>
        <authorList>
            <person name="Lu L."/>
            <person name="Lai Q."/>
            <person name="Shao Z."/>
            <person name="Qian P."/>
        </authorList>
    </citation>
    <scope>NUCLEOTIDE SEQUENCE [LARGE SCALE GENOMIC DNA]</scope>
    <source>
        <strain evidence="14 15">MCCC 1A02656</strain>
    </source>
</reference>
<evidence type="ECO:0000259" key="13">
    <source>
        <dbReference type="PROSITE" id="PS50885"/>
    </source>
</evidence>
<comment type="catalytic activity">
    <reaction evidence="1">
        <text>ATP + protein L-histidine = ADP + protein N-phospho-L-histidine.</text>
        <dbReference type="EC" id="2.7.13.3"/>
    </reaction>
</comment>
<dbReference type="InterPro" id="IPR025919">
    <property type="entry name" value="Stimulus_sens_dom"/>
</dbReference>
<dbReference type="CDD" id="cd06225">
    <property type="entry name" value="HAMP"/>
    <property type="match status" value="1"/>
</dbReference>
<feature type="domain" description="Histidine kinase" evidence="12">
    <location>
        <begin position="312"/>
        <end position="532"/>
    </location>
</feature>
<dbReference type="Pfam" id="PF13756">
    <property type="entry name" value="Stimulus_sens_1"/>
    <property type="match status" value="1"/>
</dbReference>
<dbReference type="SMART" id="SM00304">
    <property type="entry name" value="HAMP"/>
    <property type="match status" value="1"/>
</dbReference>
<dbReference type="Pfam" id="PF00512">
    <property type="entry name" value="HisKA"/>
    <property type="match status" value="1"/>
</dbReference>
<dbReference type="InterPro" id="IPR004358">
    <property type="entry name" value="Sig_transdc_His_kin-like_C"/>
</dbReference>
<dbReference type="InterPro" id="IPR025908">
    <property type="entry name" value="Sensor_TM1"/>
</dbReference>
<evidence type="ECO:0000256" key="5">
    <source>
        <dbReference type="ARBA" id="ARBA00022679"/>
    </source>
</evidence>
<dbReference type="Proteomes" id="UP000076400">
    <property type="component" value="Unassembled WGS sequence"/>
</dbReference>
<keyword evidence="5" id="KW-0808">Transferase</keyword>
<feature type="transmembrane region" description="Helical" evidence="11">
    <location>
        <begin position="12"/>
        <end position="34"/>
    </location>
</feature>
<dbReference type="PROSITE" id="PS50885">
    <property type="entry name" value="HAMP"/>
    <property type="match status" value="1"/>
</dbReference>
<accession>A0A154WFP6</accession>
<dbReference type="EC" id="2.7.13.3" evidence="3"/>
<evidence type="ECO:0000256" key="9">
    <source>
        <dbReference type="ARBA" id="ARBA00023012"/>
    </source>
</evidence>
<dbReference type="STRING" id="580166.AUP43_04800"/>
<gene>
    <name evidence="14" type="ORF">AUP43_04800</name>
</gene>
<keyword evidence="9" id="KW-0902">Two-component regulatory system</keyword>
<dbReference type="Pfam" id="PF13755">
    <property type="entry name" value="Sensor_TM1"/>
    <property type="match status" value="1"/>
</dbReference>
<dbReference type="InterPro" id="IPR003660">
    <property type="entry name" value="HAMP_dom"/>
</dbReference>
<dbReference type="SUPFAM" id="SSF47384">
    <property type="entry name" value="Homodimeric domain of signal transducing histidine kinase"/>
    <property type="match status" value="1"/>
</dbReference>
<evidence type="ECO:0000256" key="3">
    <source>
        <dbReference type="ARBA" id="ARBA00012438"/>
    </source>
</evidence>
<feature type="domain" description="HAMP" evidence="13">
    <location>
        <begin position="249"/>
        <end position="304"/>
    </location>
</feature>
<dbReference type="Gene3D" id="1.10.287.130">
    <property type="match status" value="1"/>
</dbReference>
<dbReference type="CDD" id="cd00082">
    <property type="entry name" value="HisKA"/>
    <property type="match status" value="1"/>
</dbReference>
<evidence type="ECO:0000256" key="10">
    <source>
        <dbReference type="ARBA" id="ARBA00023136"/>
    </source>
</evidence>
<evidence type="ECO:0000256" key="2">
    <source>
        <dbReference type="ARBA" id="ARBA00004370"/>
    </source>
</evidence>
<dbReference type="PRINTS" id="PR00344">
    <property type="entry name" value="BCTRLSENSOR"/>
</dbReference>
<evidence type="ECO:0000313" key="14">
    <source>
        <dbReference type="EMBL" id="KZD12340.1"/>
    </source>
</evidence>
<keyword evidence="7 14" id="KW-0418">Kinase</keyword>
<dbReference type="Gene3D" id="3.30.565.10">
    <property type="entry name" value="Histidine kinase-like ATPase, C-terminal domain"/>
    <property type="match status" value="1"/>
</dbReference>
<evidence type="ECO:0000256" key="1">
    <source>
        <dbReference type="ARBA" id="ARBA00000085"/>
    </source>
</evidence>
<evidence type="ECO:0000259" key="12">
    <source>
        <dbReference type="PROSITE" id="PS50109"/>
    </source>
</evidence>
<evidence type="ECO:0000256" key="8">
    <source>
        <dbReference type="ARBA" id="ARBA00022989"/>
    </source>
</evidence>
<evidence type="ECO:0000313" key="15">
    <source>
        <dbReference type="Proteomes" id="UP000076400"/>
    </source>
</evidence>
<dbReference type="GO" id="GO:0005886">
    <property type="term" value="C:plasma membrane"/>
    <property type="evidence" value="ECO:0007669"/>
    <property type="project" value="TreeGrafter"/>
</dbReference>
<keyword evidence="4" id="KW-0597">Phosphoprotein</keyword>
<proteinExistence type="predicted"/>
<dbReference type="Pfam" id="PF00672">
    <property type="entry name" value="HAMP"/>
    <property type="match status" value="1"/>
</dbReference>
<dbReference type="Pfam" id="PF02518">
    <property type="entry name" value="HATPase_c"/>
    <property type="match status" value="1"/>
</dbReference>
<dbReference type="InterPro" id="IPR050428">
    <property type="entry name" value="TCS_sensor_his_kinase"/>
</dbReference>
<comment type="subcellular location">
    <subcellularLocation>
        <location evidence="2">Membrane</location>
    </subcellularLocation>
</comment>
<dbReference type="InterPro" id="IPR003594">
    <property type="entry name" value="HATPase_dom"/>
</dbReference>
<comment type="caution">
    <text evidence="14">The sequence shown here is derived from an EMBL/GenBank/DDBJ whole genome shotgun (WGS) entry which is preliminary data.</text>
</comment>
<dbReference type="InterPro" id="IPR036890">
    <property type="entry name" value="HATPase_C_sf"/>
</dbReference>
<keyword evidence="6 11" id="KW-0812">Transmembrane</keyword>
<evidence type="ECO:0000256" key="7">
    <source>
        <dbReference type="ARBA" id="ARBA00022777"/>
    </source>
</evidence>
<dbReference type="AlphaFoldDB" id="A0A154WFP6"/>
<dbReference type="PANTHER" id="PTHR45436">
    <property type="entry name" value="SENSOR HISTIDINE KINASE YKOH"/>
    <property type="match status" value="1"/>
</dbReference>
<evidence type="ECO:0000256" key="4">
    <source>
        <dbReference type="ARBA" id="ARBA00022553"/>
    </source>
</evidence>
<dbReference type="InterPro" id="IPR005467">
    <property type="entry name" value="His_kinase_dom"/>
</dbReference>
<protein>
    <recommendedName>
        <fullName evidence="3">histidine kinase</fullName>
        <ecNumber evidence="3">2.7.13.3</ecNumber>
    </recommendedName>
</protein>
<dbReference type="SUPFAM" id="SSF55874">
    <property type="entry name" value="ATPase domain of HSP90 chaperone/DNA topoisomerase II/histidine kinase"/>
    <property type="match status" value="1"/>
</dbReference>
<dbReference type="GO" id="GO:0000155">
    <property type="term" value="F:phosphorelay sensor kinase activity"/>
    <property type="evidence" value="ECO:0007669"/>
    <property type="project" value="InterPro"/>
</dbReference>
<dbReference type="SMART" id="SM00387">
    <property type="entry name" value="HATPase_c"/>
    <property type="match status" value="1"/>
</dbReference>
<keyword evidence="8 11" id="KW-1133">Transmembrane helix</keyword>
<dbReference type="PROSITE" id="PS50109">
    <property type="entry name" value="HIS_KIN"/>
    <property type="match status" value="1"/>
</dbReference>
<dbReference type="InterPro" id="IPR003661">
    <property type="entry name" value="HisK_dim/P_dom"/>
</dbReference>
<dbReference type="EMBL" id="LPXN01000035">
    <property type="protein sequence ID" value="KZD12340.1"/>
    <property type="molecule type" value="Genomic_DNA"/>
</dbReference>
<sequence length="532" mass="59304">MRRRRRWRWSPLTTRILAINLLALGLLVAGVFYVDEYRRGLIEAELQALRLQADLFAEALGAGAVQMPSDDGVDISGELARQLVRRLEGPMRTRLRVFRLDGELIADSRLLRGPYGTVQIEPLPPIIERPGLSERVANTIYDWVMNWLPTNENLPAYAEAPVQSGNDYPEVRSALQGDPATELRQTGDGRMLLSVAVPVQSYRQVLGALMITGTDKVIDERVRAVRIDILKVFTLVFTLTVALSLYLAGTITRPLSKLAAAAERMRQGMNRQYRIPDFRRRNDEIGDLSGALIEMTEAIWQRMDAIERFAADVSHEIKNPLTSLRSAVETAARVKDPDQQKRLMAVILDDVQRLDRLISDISDASRLDSELSRADAEPVDITVMLSTLIEVYMAVTREEGPSFSLSLPKEKLVVLGLETRLGQVVRNLISNAISFSPPDGTIAVSARRHGNWVLFTVEDEGPGIPENKLADIFNRFYTERPKGEKFGRHSGLGLSISKQIVEALSGTITAENRRDADGNICGARFTVRLPKA</sequence>
<dbReference type="SUPFAM" id="SSF158472">
    <property type="entry name" value="HAMP domain-like"/>
    <property type="match status" value="1"/>
</dbReference>
<dbReference type="Gene3D" id="6.10.340.10">
    <property type="match status" value="1"/>
</dbReference>
<keyword evidence="10 11" id="KW-0472">Membrane</keyword>
<evidence type="ECO:0000256" key="11">
    <source>
        <dbReference type="SAM" id="Phobius"/>
    </source>
</evidence>
<name>A0A154WFP6_9PROT</name>
<dbReference type="InterPro" id="IPR036097">
    <property type="entry name" value="HisK_dim/P_sf"/>
</dbReference>
<organism evidence="14 15">
    <name type="scientific">Oceanibaculum pacificum</name>
    <dbReference type="NCBI Taxonomy" id="580166"/>
    <lineage>
        <taxon>Bacteria</taxon>
        <taxon>Pseudomonadati</taxon>
        <taxon>Pseudomonadota</taxon>
        <taxon>Alphaproteobacteria</taxon>
        <taxon>Rhodospirillales</taxon>
        <taxon>Oceanibaculaceae</taxon>
        <taxon>Oceanibaculum</taxon>
    </lineage>
</organism>
<dbReference type="PANTHER" id="PTHR45436:SF5">
    <property type="entry name" value="SENSOR HISTIDINE KINASE TRCS"/>
    <property type="match status" value="1"/>
</dbReference>
<dbReference type="SMART" id="SM00388">
    <property type="entry name" value="HisKA"/>
    <property type="match status" value="1"/>
</dbReference>
<keyword evidence="15" id="KW-1185">Reference proteome</keyword>
<evidence type="ECO:0000256" key="6">
    <source>
        <dbReference type="ARBA" id="ARBA00022692"/>
    </source>
</evidence>